<dbReference type="PANTHER" id="PTHR37049:SF4">
    <property type="entry name" value="RHODANESE DOMAIN-CONTAINING PROTEIN"/>
    <property type="match status" value="1"/>
</dbReference>
<dbReference type="AlphaFoldDB" id="A0A9W9MBH3"/>
<dbReference type="InterPro" id="IPR056186">
    <property type="entry name" value="PDZ_CPAF-rel"/>
</dbReference>
<evidence type="ECO:0000313" key="6">
    <source>
        <dbReference type="Proteomes" id="UP001150942"/>
    </source>
</evidence>
<organism evidence="5 6">
    <name type="scientific">Penicillium cf. viridicatum</name>
    <dbReference type="NCBI Taxonomy" id="2972119"/>
    <lineage>
        <taxon>Eukaryota</taxon>
        <taxon>Fungi</taxon>
        <taxon>Dikarya</taxon>
        <taxon>Ascomycota</taxon>
        <taxon>Pezizomycotina</taxon>
        <taxon>Eurotiomycetes</taxon>
        <taxon>Eurotiomycetidae</taxon>
        <taxon>Eurotiales</taxon>
        <taxon>Aspergillaceae</taxon>
        <taxon>Penicillium</taxon>
    </lineage>
</organism>
<reference evidence="5" key="2">
    <citation type="journal article" date="2023" name="IMA Fungus">
        <title>Comparative genomic study of the Penicillium genus elucidates a diverse pangenome and 15 lateral gene transfer events.</title>
        <authorList>
            <person name="Petersen C."/>
            <person name="Sorensen T."/>
            <person name="Nielsen M.R."/>
            <person name="Sondergaard T.E."/>
            <person name="Sorensen J.L."/>
            <person name="Fitzpatrick D.A."/>
            <person name="Frisvad J.C."/>
            <person name="Nielsen K.L."/>
        </authorList>
    </citation>
    <scope>NUCLEOTIDE SEQUENCE</scope>
    <source>
        <strain evidence="5">IBT 20477</strain>
    </source>
</reference>
<keyword evidence="6" id="KW-1185">Reference proteome</keyword>
<dbReference type="OrthoDB" id="27214at2759"/>
<feature type="signal peptide" evidence="2">
    <location>
        <begin position="1"/>
        <end position="19"/>
    </location>
</feature>
<dbReference type="InterPro" id="IPR005151">
    <property type="entry name" value="Tail-specific_protease"/>
</dbReference>
<evidence type="ECO:0000259" key="4">
    <source>
        <dbReference type="Pfam" id="PF23658"/>
    </source>
</evidence>
<dbReference type="SUPFAM" id="SSF52096">
    <property type="entry name" value="ClpP/crotonase"/>
    <property type="match status" value="1"/>
</dbReference>
<evidence type="ECO:0000259" key="3">
    <source>
        <dbReference type="Pfam" id="PF03572"/>
    </source>
</evidence>
<accession>A0A9W9MBH3</accession>
<dbReference type="Gene3D" id="3.90.226.10">
    <property type="entry name" value="2-enoyl-CoA Hydratase, Chain A, domain 1"/>
    <property type="match status" value="1"/>
</dbReference>
<feature type="chain" id="PRO_5040926026" description="Tail specific protease domain-containing protein" evidence="2">
    <location>
        <begin position="20"/>
        <end position="535"/>
    </location>
</feature>
<dbReference type="Pfam" id="PF03572">
    <property type="entry name" value="Peptidase_S41"/>
    <property type="match status" value="1"/>
</dbReference>
<name>A0A9W9MBH3_9EURO</name>
<evidence type="ECO:0008006" key="7">
    <source>
        <dbReference type="Google" id="ProtNLM"/>
    </source>
</evidence>
<evidence type="ECO:0000256" key="2">
    <source>
        <dbReference type="SAM" id="SignalP"/>
    </source>
</evidence>
<protein>
    <recommendedName>
        <fullName evidence="7">Tail specific protease domain-containing protein</fullName>
    </recommendedName>
</protein>
<proteinExistence type="predicted"/>
<dbReference type="Pfam" id="PF23658">
    <property type="entry name" value="PDZ_CPAF_rel"/>
    <property type="match status" value="1"/>
</dbReference>
<comment type="caution">
    <text evidence="5">The sequence shown here is derived from an EMBL/GenBank/DDBJ whole genome shotgun (WGS) entry which is preliminary data.</text>
</comment>
<feature type="region of interest" description="Disordered" evidence="1">
    <location>
        <begin position="291"/>
        <end position="342"/>
    </location>
</feature>
<dbReference type="EMBL" id="JAPQKQ010000005">
    <property type="protein sequence ID" value="KAJ5196345.1"/>
    <property type="molecule type" value="Genomic_DNA"/>
</dbReference>
<dbReference type="InterPro" id="IPR052766">
    <property type="entry name" value="S41A_metabolite_peptidase"/>
</dbReference>
<evidence type="ECO:0000256" key="1">
    <source>
        <dbReference type="SAM" id="MobiDB-lite"/>
    </source>
</evidence>
<feature type="domain" description="Tail specific protease" evidence="3">
    <location>
        <begin position="385"/>
        <end position="428"/>
    </location>
</feature>
<evidence type="ECO:0000313" key="5">
    <source>
        <dbReference type="EMBL" id="KAJ5196345.1"/>
    </source>
</evidence>
<keyword evidence="2" id="KW-0732">Signal</keyword>
<sequence length="535" mass="57967">MLTKPSLLLAAVGSVLVAAAPSGQRSTPAPCAHISQQYMHGVKTGKVPTFPGALAYECLQSMPFDPKRGAAFVEDVKKYMQWQSNANLLSNPPASYLSPQVDIWGSLDYLQQQAADNKFGNQFEFDTALSDFFISAKDGHLSLPPCSFMPFMFVSHESLVSISSDGLQLPQIYTYNDAEVLKSNPDAVSPIVTINGKEVVSHLEGVAENQSFQDPDARYNNVFRSRSRYTSSDQMLGAFSFGPNGMWPGPTVYNLAYANGTTSKSEVKAAVRSGKFKFADGKALYESYCLPTPNTTDTTTKAAPSTATPTPSSSAPASSTPISQSPSATANPTPTGYPKATIRDNNNLIAGYLLREPGLEDAAVLSVPTFSVSNLEGGSDIFSSLAVEFIQMAADAGKKKMIIDLSANPGGDVNYAFDLFKLFFPNKTPYWSSRFHAHEAFKLIEKVGYSFPHDSENGNFESLVKFGFYNLKTPDQNHTFESVEELYGPHQILGTNMSTANSLDLDLVSSEVKPIHGFGGVKSKWMTPPSPRKTS</sequence>
<reference evidence="5" key="1">
    <citation type="submission" date="2022-11" db="EMBL/GenBank/DDBJ databases">
        <authorList>
            <person name="Petersen C."/>
        </authorList>
    </citation>
    <scope>NUCLEOTIDE SEQUENCE</scope>
    <source>
        <strain evidence="5">IBT 20477</strain>
    </source>
</reference>
<feature type="domain" description="CPAF-like PDZ" evidence="4">
    <location>
        <begin position="153"/>
        <end position="273"/>
    </location>
</feature>
<dbReference type="Proteomes" id="UP001150942">
    <property type="component" value="Unassembled WGS sequence"/>
</dbReference>
<dbReference type="GO" id="GO:0008236">
    <property type="term" value="F:serine-type peptidase activity"/>
    <property type="evidence" value="ECO:0007669"/>
    <property type="project" value="InterPro"/>
</dbReference>
<gene>
    <name evidence="5" type="ORF">N7449_006824</name>
</gene>
<dbReference type="PANTHER" id="PTHR37049">
    <property type="entry name" value="PEPTIDASE S41 FAMILY PROTEIN"/>
    <property type="match status" value="1"/>
</dbReference>
<dbReference type="GO" id="GO:0006508">
    <property type="term" value="P:proteolysis"/>
    <property type="evidence" value="ECO:0007669"/>
    <property type="project" value="InterPro"/>
</dbReference>
<dbReference type="InterPro" id="IPR029045">
    <property type="entry name" value="ClpP/crotonase-like_dom_sf"/>
</dbReference>
<feature type="compositionally biased region" description="Low complexity" evidence="1">
    <location>
        <begin position="291"/>
        <end position="330"/>
    </location>
</feature>